<accession>A0ABW6D9L2</accession>
<dbReference type="EMBL" id="JBBKXY010000003">
    <property type="protein sequence ID" value="MFD3293747.1"/>
    <property type="molecule type" value="Genomic_DNA"/>
</dbReference>
<name>A0ABW6D9L2_9BACT</name>
<dbReference type="RefSeq" id="WP_377979004.1">
    <property type="nucleotide sequence ID" value="NZ_JBBKXY010000003.1"/>
</dbReference>
<reference evidence="1 2" key="1">
    <citation type="submission" date="2024-03" db="EMBL/GenBank/DDBJ databases">
        <title>Aquirufa genome sequencing.</title>
        <authorList>
            <person name="Pitt A."/>
            <person name="Hahn M.W."/>
        </authorList>
    </citation>
    <scope>NUCLEOTIDE SEQUENCE [LARGE SCALE GENOMIC DNA]</scope>
    <source>
        <strain evidence="1 2">KTFRIE-69F</strain>
    </source>
</reference>
<sequence length="419" mass="47432">MENKVHFSPFTLSEFRIFHLAKEGLSKLLLGLIFLFVLNSCSKEATLDEVSPSSVETISELKTWATKNDRLNQANLIEWNYSTPITLSDSIKGYAAPVKTASGYKEFITFELGGKRHGWYKSYNRLNSTDMGIVIQTVEGKTLRSGFIREKSATDPKGKSTPMREMNLDIPIDWMLIEEILGIMLEDVTVTAPRLNQGGGGFYFGNVRFDMNTFNYYFEAGFFNAGNFGGGNSPYSFVDYNYTEFEDNFTNPCFSKVLTNLKTHNFHGVIGDIIKKFVNSPTFNLKFSNEPVIWNDNKTHKLDGGYYESSNTIKLSESSLSQASQEYIAAVLIHEILHAKIGKTERIDHTTMLREYILPASEFLHSMYNNIRVDQAQTLFLRGVSKNADGYSNVVSIPKSIEIEIEAELLKFYFGHSCN</sequence>
<evidence type="ECO:0000313" key="2">
    <source>
        <dbReference type="Proteomes" id="UP001598112"/>
    </source>
</evidence>
<evidence type="ECO:0000313" key="1">
    <source>
        <dbReference type="EMBL" id="MFD3293747.1"/>
    </source>
</evidence>
<organism evidence="1 2">
    <name type="scientific">Aquirufa originis</name>
    <dbReference type="NCBI Taxonomy" id="3096514"/>
    <lineage>
        <taxon>Bacteria</taxon>
        <taxon>Pseudomonadati</taxon>
        <taxon>Bacteroidota</taxon>
        <taxon>Cytophagia</taxon>
        <taxon>Cytophagales</taxon>
        <taxon>Flectobacillaceae</taxon>
        <taxon>Aquirufa</taxon>
    </lineage>
</organism>
<gene>
    <name evidence="1" type="ORF">SKC35_08630</name>
</gene>
<protein>
    <submittedName>
        <fullName evidence="1">Uncharacterized protein</fullName>
    </submittedName>
</protein>
<keyword evidence="2" id="KW-1185">Reference proteome</keyword>
<dbReference type="Proteomes" id="UP001598112">
    <property type="component" value="Unassembled WGS sequence"/>
</dbReference>
<comment type="caution">
    <text evidence="1">The sequence shown here is derived from an EMBL/GenBank/DDBJ whole genome shotgun (WGS) entry which is preliminary data.</text>
</comment>
<proteinExistence type="predicted"/>